<dbReference type="OrthoDB" id="9814255at2"/>
<proteinExistence type="predicted"/>
<evidence type="ECO:0000256" key="6">
    <source>
        <dbReference type="ARBA" id="ARBA00022692"/>
    </source>
</evidence>
<sequence length="378" mass="40353">MQDLILIVLAVFCAAALALHLASAVLVAARLRRAKVAPAMPRVLPQITLLRPVCGLDPLDAETLGSSFGLDYPTYEVIFCAASADDPVVPLIHRLIAAHSGTRARLMIGEDRITTNPKLNNLAKGWAAARSDWIVMADSNLLLPPDYLRTLVAAWTPGTGLVSSPPVGIRPQGLWGAVECAFLNAYQARWQLAADQVGLGFAQGKTLFWNRKILDYAGGLAALGAEIAEDVNATKLVRAAGLNVRLTPQPFAQPIGQRSFAEVWGRQLRWARVRRLGFPALFVPEVLTGALAPMAALTAVVAAGAAPLASLPAYALVWYGTEAALARGAGWPMGPRDLAAALLRDLMVPAVWTWAWAGRDFVWRGNTMAAPARPATPV</sequence>
<comment type="pathway">
    <text evidence="3">Sphingolipid metabolism.</text>
</comment>
<keyword evidence="10" id="KW-1185">Reference proteome</keyword>
<evidence type="ECO:0000256" key="1">
    <source>
        <dbReference type="ARBA" id="ARBA00004141"/>
    </source>
</evidence>
<keyword evidence="6" id="KW-0812">Transmembrane</keyword>
<comment type="pathway">
    <text evidence="2">Lipid metabolism; sphingolipid metabolism.</text>
</comment>
<keyword evidence="7" id="KW-1133">Transmembrane helix</keyword>
<dbReference type="Gene3D" id="3.90.550.10">
    <property type="entry name" value="Spore Coat Polysaccharide Biosynthesis Protein SpsA, Chain A"/>
    <property type="match status" value="1"/>
</dbReference>
<keyword evidence="8" id="KW-0472">Membrane</keyword>
<dbReference type="AlphaFoldDB" id="A0A2T4JI81"/>
<dbReference type="GO" id="GO:0016020">
    <property type="term" value="C:membrane"/>
    <property type="evidence" value="ECO:0007669"/>
    <property type="project" value="UniProtKB-SubCell"/>
</dbReference>
<dbReference type="Pfam" id="PF13506">
    <property type="entry name" value="Glyco_transf_21"/>
    <property type="match status" value="1"/>
</dbReference>
<accession>A0A2T4JI81</accession>
<dbReference type="PANTHER" id="PTHR12726:SF0">
    <property type="entry name" value="CERAMIDE GLUCOSYLTRANSFERASE"/>
    <property type="match status" value="1"/>
</dbReference>
<name>A0A2T4JI81_9RHOB</name>
<evidence type="ECO:0000256" key="3">
    <source>
        <dbReference type="ARBA" id="ARBA00004991"/>
    </source>
</evidence>
<dbReference type="RefSeq" id="WP_107324853.1">
    <property type="nucleotide sequence ID" value="NZ_NHSP01000077.1"/>
</dbReference>
<keyword evidence="5 9" id="KW-0808">Transferase</keyword>
<comment type="subcellular location">
    <subcellularLocation>
        <location evidence="1">Membrane</location>
        <topology evidence="1">Multi-pass membrane protein</topology>
    </subcellularLocation>
</comment>
<dbReference type="PANTHER" id="PTHR12726">
    <property type="entry name" value="CERAMIDE GLUCOSYLTRANSFERASE"/>
    <property type="match status" value="1"/>
</dbReference>
<dbReference type="EMBL" id="PZKF01000015">
    <property type="protein sequence ID" value="PTE17620.1"/>
    <property type="molecule type" value="Genomic_DNA"/>
</dbReference>
<comment type="caution">
    <text evidence="9">The sequence shown here is derived from an EMBL/GenBank/DDBJ whole genome shotgun (WGS) entry which is preliminary data.</text>
</comment>
<evidence type="ECO:0000256" key="5">
    <source>
        <dbReference type="ARBA" id="ARBA00022679"/>
    </source>
</evidence>
<protein>
    <submittedName>
        <fullName evidence="9">Ceramide glucosyltransferase</fullName>
    </submittedName>
</protein>
<keyword evidence="4" id="KW-0328">Glycosyltransferase</keyword>
<reference evidence="9 10" key="1">
    <citation type="submission" date="2018-03" db="EMBL/GenBank/DDBJ databases">
        <title>Rhodobacter veldkampii.</title>
        <authorList>
            <person name="Meyer T.E."/>
            <person name="Miller S."/>
            <person name="Lodha T."/>
            <person name="Gandham S."/>
            <person name="Chintalapati S."/>
            <person name="Chintalapati V.R."/>
        </authorList>
    </citation>
    <scope>NUCLEOTIDE SEQUENCE [LARGE SCALE GENOMIC DNA]</scope>
    <source>
        <strain evidence="9 10">DSM 11550</strain>
    </source>
</reference>
<evidence type="ECO:0000256" key="2">
    <source>
        <dbReference type="ARBA" id="ARBA00004760"/>
    </source>
</evidence>
<evidence type="ECO:0000313" key="10">
    <source>
        <dbReference type="Proteomes" id="UP000241899"/>
    </source>
</evidence>
<evidence type="ECO:0000256" key="8">
    <source>
        <dbReference type="ARBA" id="ARBA00023136"/>
    </source>
</evidence>
<dbReference type="GO" id="GO:0006679">
    <property type="term" value="P:glucosylceramide biosynthetic process"/>
    <property type="evidence" value="ECO:0007669"/>
    <property type="project" value="TreeGrafter"/>
</dbReference>
<dbReference type="GO" id="GO:0008120">
    <property type="term" value="F:ceramide glucosyltransferase activity"/>
    <property type="evidence" value="ECO:0007669"/>
    <property type="project" value="TreeGrafter"/>
</dbReference>
<dbReference type="InterPro" id="IPR029044">
    <property type="entry name" value="Nucleotide-diphossugar_trans"/>
</dbReference>
<dbReference type="Proteomes" id="UP000241899">
    <property type="component" value="Unassembled WGS sequence"/>
</dbReference>
<evidence type="ECO:0000313" key="9">
    <source>
        <dbReference type="EMBL" id="PTE17620.1"/>
    </source>
</evidence>
<dbReference type="InterPro" id="IPR025993">
    <property type="entry name" value="Ceramide_glucosylTrfase"/>
</dbReference>
<evidence type="ECO:0000256" key="7">
    <source>
        <dbReference type="ARBA" id="ARBA00022989"/>
    </source>
</evidence>
<gene>
    <name evidence="9" type="ORF">C5F46_08080</name>
</gene>
<dbReference type="CDD" id="cd02520">
    <property type="entry name" value="Glucosylceramide_synthase"/>
    <property type="match status" value="1"/>
</dbReference>
<organism evidence="9 10">
    <name type="scientific">Phaeovulum veldkampii DSM 11550</name>
    <dbReference type="NCBI Taxonomy" id="1185920"/>
    <lineage>
        <taxon>Bacteria</taxon>
        <taxon>Pseudomonadati</taxon>
        <taxon>Pseudomonadota</taxon>
        <taxon>Alphaproteobacteria</taxon>
        <taxon>Rhodobacterales</taxon>
        <taxon>Paracoccaceae</taxon>
        <taxon>Phaeovulum</taxon>
    </lineage>
</organism>
<dbReference type="SUPFAM" id="SSF53448">
    <property type="entry name" value="Nucleotide-diphospho-sugar transferases"/>
    <property type="match status" value="1"/>
</dbReference>
<evidence type="ECO:0000256" key="4">
    <source>
        <dbReference type="ARBA" id="ARBA00022676"/>
    </source>
</evidence>